<name>A0ABM7SGD2_9HELI</name>
<proteinExistence type="predicted"/>
<organism evidence="1 2">
    <name type="scientific">Helicobacter gastrofelis</name>
    <dbReference type="NCBI Taxonomy" id="2849642"/>
    <lineage>
        <taxon>Bacteria</taxon>
        <taxon>Pseudomonadati</taxon>
        <taxon>Campylobacterota</taxon>
        <taxon>Epsilonproteobacteria</taxon>
        <taxon>Campylobacterales</taxon>
        <taxon>Helicobacteraceae</taxon>
        <taxon>Helicobacter</taxon>
    </lineage>
</organism>
<evidence type="ECO:0000313" key="1">
    <source>
        <dbReference type="EMBL" id="BCZ19959.1"/>
    </source>
</evidence>
<sequence>MGIIDNVLDFFRSVWAWVQRIWTRILNFFKNIVDWFKSPNRLRQLQVDRNRIAVSIKENLANGDYGVVNCLYNTATGQLDGEAIGVESEQVDAETQKNFGNKEMIVLK</sequence>
<reference evidence="1 2" key="1">
    <citation type="submission" date="2021-07" db="EMBL/GenBank/DDBJ databases">
        <title>Novel Helicobacter sp. Isolated from a cat.</title>
        <authorList>
            <person name="Rimbara E."/>
            <person name="Suzuki M."/>
        </authorList>
    </citation>
    <scope>NUCLEOTIDE SEQUENCE [LARGE SCALE GENOMIC DNA]</scope>
    <source>
        <strain evidence="2">NHP19-012</strain>
    </source>
</reference>
<evidence type="ECO:0000313" key="2">
    <source>
        <dbReference type="Proteomes" id="UP000826146"/>
    </source>
</evidence>
<dbReference type="RefSeq" id="WP_221271875.1">
    <property type="nucleotide sequence ID" value="NZ_AP024819.1"/>
</dbReference>
<dbReference type="EMBL" id="AP024819">
    <property type="protein sequence ID" value="BCZ19959.1"/>
    <property type="molecule type" value="Genomic_DNA"/>
</dbReference>
<accession>A0ABM7SGD2</accession>
<dbReference type="Proteomes" id="UP000826146">
    <property type="component" value="Chromosome"/>
</dbReference>
<gene>
    <name evidence="1" type="ORF">NHP190012_16010</name>
</gene>
<keyword evidence="2" id="KW-1185">Reference proteome</keyword>
<protein>
    <submittedName>
        <fullName evidence="1">Uncharacterized protein</fullName>
    </submittedName>
</protein>